<dbReference type="AlphaFoldDB" id="A0A849VAF9"/>
<gene>
    <name evidence="1" type="ORF">HG263_05160</name>
</gene>
<keyword evidence="2" id="KW-1185">Reference proteome</keyword>
<dbReference type="Proteomes" id="UP000586305">
    <property type="component" value="Unassembled WGS sequence"/>
</dbReference>
<reference evidence="1 2" key="1">
    <citation type="submission" date="2020-04" db="EMBL/GenBank/DDBJ databases">
        <title>Pseudoalteromonas caenipelagi sp. nov., isolated from a tidal flat.</title>
        <authorList>
            <person name="Park S."/>
            <person name="Yoon J.-H."/>
        </authorList>
    </citation>
    <scope>NUCLEOTIDE SEQUENCE [LARGE SCALE GENOMIC DNA]</scope>
    <source>
        <strain evidence="1 2">JBTF-M23</strain>
    </source>
</reference>
<dbReference type="EMBL" id="JABBPG010000002">
    <property type="protein sequence ID" value="NOU49925.1"/>
    <property type="molecule type" value="Genomic_DNA"/>
</dbReference>
<sequence>MSLLAQQHIGQYPELVQTRLIELRSLIYNVAEELALGQVEESLKWGELSYQAKHGSPIRIDWKRKTPDSYYLFFSCNTKLVDTFGQLYADKLDFEGSRAIKLSLCSELSEHAIKHCIELGLRYKKLKHLPLLGC</sequence>
<proteinExistence type="predicted"/>
<name>A0A849VAF9_9GAMM</name>
<organism evidence="1 2">
    <name type="scientific">Pseudoalteromonas caenipelagi</name>
    <dbReference type="NCBI Taxonomy" id="2726988"/>
    <lineage>
        <taxon>Bacteria</taxon>
        <taxon>Pseudomonadati</taxon>
        <taxon>Pseudomonadota</taxon>
        <taxon>Gammaproteobacteria</taxon>
        <taxon>Alteromonadales</taxon>
        <taxon>Pseudoalteromonadaceae</taxon>
        <taxon>Pseudoalteromonas</taxon>
    </lineage>
</organism>
<dbReference type="SUPFAM" id="SSF159888">
    <property type="entry name" value="YdhG-like"/>
    <property type="match status" value="1"/>
</dbReference>
<accession>A0A849VAF9</accession>
<comment type="caution">
    <text evidence="1">The sequence shown here is derived from an EMBL/GenBank/DDBJ whole genome shotgun (WGS) entry which is preliminary data.</text>
</comment>
<evidence type="ECO:0000313" key="2">
    <source>
        <dbReference type="Proteomes" id="UP000586305"/>
    </source>
</evidence>
<dbReference type="RefSeq" id="WP_171625010.1">
    <property type="nucleotide sequence ID" value="NZ_JABBPG010000002.1"/>
</dbReference>
<evidence type="ECO:0000313" key="1">
    <source>
        <dbReference type="EMBL" id="NOU49925.1"/>
    </source>
</evidence>
<protein>
    <submittedName>
        <fullName evidence="1">DUF1801 domain-containing protein</fullName>
    </submittedName>
</protein>